<dbReference type="AlphaFoldDB" id="A0A2G5DKS3"/>
<evidence type="ECO:0000313" key="2">
    <source>
        <dbReference type="Proteomes" id="UP000230069"/>
    </source>
</evidence>
<dbReference type="OrthoDB" id="661559at2759"/>
<gene>
    <name evidence="1" type="ORF">AQUCO_01700028v1</name>
</gene>
<sequence length="83" mass="9962">MMLPVTMRRVWVGFATRIGIRRSGLLKLSNDVKMCEYEDVHVMWEMLRKTEPEICRSRPRIKPPRRQILKPWVSCVPQMCRSF</sequence>
<keyword evidence="2" id="KW-1185">Reference proteome</keyword>
<dbReference type="InParanoid" id="A0A2G5DKS3"/>
<protein>
    <submittedName>
        <fullName evidence="1">Uncharacterized protein</fullName>
    </submittedName>
</protein>
<dbReference type="PANTHER" id="PTHR33181:SF4">
    <property type="entry name" value="OVULE PROTEIN"/>
    <property type="match status" value="1"/>
</dbReference>
<dbReference type="Proteomes" id="UP000230069">
    <property type="component" value="Unassembled WGS sequence"/>
</dbReference>
<dbReference type="FunCoup" id="A0A2G5DKS3">
    <property type="interactions" value="56"/>
</dbReference>
<name>A0A2G5DKS3_AQUCA</name>
<dbReference type="EMBL" id="KZ305034">
    <property type="protein sequence ID" value="PIA44125.1"/>
    <property type="molecule type" value="Genomic_DNA"/>
</dbReference>
<evidence type="ECO:0000313" key="1">
    <source>
        <dbReference type="EMBL" id="PIA44125.1"/>
    </source>
</evidence>
<dbReference type="PANTHER" id="PTHR33181">
    <property type="entry name" value="OS01G0778500 PROTEIN"/>
    <property type="match status" value="1"/>
</dbReference>
<accession>A0A2G5DKS3</accession>
<dbReference type="STRING" id="218851.A0A2G5DKS3"/>
<organism evidence="1 2">
    <name type="scientific">Aquilegia coerulea</name>
    <name type="common">Rocky mountain columbine</name>
    <dbReference type="NCBI Taxonomy" id="218851"/>
    <lineage>
        <taxon>Eukaryota</taxon>
        <taxon>Viridiplantae</taxon>
        <taxon>Streptophyta</taxon>
        <taxon>Embryophyta</taxon>
        <taxon>Tracheophyta</taxon>
        <taxon>Spermatophyta</taxon>
        <taxon>Magnoliopsida</taxon>
        <taxon>Ranunculales</taxon>
        <taxon>Ranunculaceae</taxon>
        <taxon>Thalictroideae</taxon>
        <taxon>Aquilegia</taxon>
    </lineage>
</organism>
<proteinExistence type="predicted"/>
<reference evidence="1 2" key="1">
    <citation type="submission" date="2017-09" db="EMBL/GenBank/DDBJ databases">
        <title>WGS assembly of Aquilegia coerulea Goldsmith.</title>
        <authorList>
            <person name="Hodges S."/>
            <person name="Kramer E."/>
            <person name="Nordborg M."/>
            <person name="Tomkins J."/>
            <person name="Borevitz J."/>
            <person name="Derieg N."/>
            <person name="Yan J."/>
            <person name="Mihaltcheva S."/>
            <person name="Hayes R.D."/>
            <person name="Rokhsar D."/>
        </authorList>
    </citation>
    <scope>NUCLEOTIDE SEQUENCE [LARGE SCALE GENOMIC DNA]</scope>
    <source>
        <strain evidence="2">cv. Goldsmith</strain>
    </source>
</reference>